<accession>A0A2N3V6B7</accession>
<feature type="transmembrane region" description="Helical" evidence="9">
    <location>
        <begin position="158"/>
        <end position="179"/>
    </location>
</feature>
<dbReference type="InterPro" id="IPR018584">
    <property type="entry name" value="GT87"/>
</dbReference>
<evidence type="ECO:0000256" key="4">
    <source>
        <dbReference type="ARBA" id="ARBA00022692"/>
    </source>
</evidence>
<evidence type="ECO:0000256" key="1">
    <source>
        <dbReference type="ARBA" id="ARBA00004651"/>
    </source>
</evidence>
<keyword evidence="5 9" id="KW-1133">Transmembrane helix</keyword>
<comment type="similarity">
    <text evidence="7">Belongs to the glycosyltransferase 87 family.</text>
</comment>
<evidence type="ECO:0000256" key="2">
    <source>
        <dbReference type="ARBA" id="ARBA00022475"/>
    </source>
</evidence>
<comment type="subcellular location">
    <subcellularLocation>
        <location evidence="1">Cell membrane</location>
        <topology evidence="1">Multi-pass membrane protein</topology>
    </subcellularLocation>
</comment>
<feature type="transmembrane region" description="Helical" evidence="9">
    <location>
        <begin position="191"/>
        <end position="212"/>
    </location>
</feature>
<keyword evidence="2" id="KW-1003">Cell membrane</keyword>
<dbReference type="GO" id="GO:0016758">
    <property type="term" value="F:hexosyltransferase activity"/>
    <property type="evidence" value="ECO:0007669"/>
    <property type="project" value="InterPro"/>
</dbReference>
<feature type="compositionally biased region" description="Low complexity" evidence="8">
    <location>
        <begin position="454"/>
        <end position="466"/>
    </location>
</feature>
<feature type="compositionally biased region" description="Polar residues" evidence="8">
    <location>
        <begin position="440"/>
        <end position="450"/>
    </location>
</feature>
<feature type="compositionally biased region" description="Polar residues" evidence="8">
    <location>
        <begin position="467"/>
        <end position="477"/>
    </location>
</feature>
<feature type="region of interest" description="Disordered" evidence="8">
    <location>
        <begin position="439"/>
        <end position="477"/>
    </location>
</feature>
<reference evidence="10 11" key="1">
    <citation type="submission" date="2017-12" db="EMBL/GenBank/DDBJ databases">
        <title>Sequencing the genomes of 1000 Actinobacteria strains.</title>
        <authorList>
            <person name="Klenk H.-P."/>
        </authorList>
    </citation>
    <scope>NUCLEOTIDE SEQUENCE [LARGE SCALE GENOMIC DNA]</scope>
    <source>
        <strain evidence="10 11">DSM 44489</strain>
    </source>
</reference>
<evidence type="ECO:0000256" key="3">
    <source>
        <dbReference type="ARBA" id="ARBA00022679"/>
    </source>
</evidence>
<keyword evidence="3 10" id="KW-0808">Transferase</keyword>
<name>A0A2N3V6B7_9NOCA</name>
<dbReference type="GO" id="GO:0005886">
    <property type="term" value="C:plasma membrane"/>
    <property type="evidence" value="ECO:0007669"/>
    <property type="project" value="UniProtKB-SubCell"/>
</dbReference>
<keyword evidence="6 9" id="KW-0472">Membrane</keyword>
<dbReference type="EMBL" id="PJMW01000002">
    <property type="protein sequence ID" value="PKV77159.1"/>
    <property type="molecule type" value="Genomic_DNA"/>
</dbReference>
<organism evidence="10 11">
    <name type="scientific">Nocardia fluminea</name>
    <dbReference type="NCBI Taxonomy" id="134984"/>
    <lineage>
        <taxon>Bacteria</taxon>
        <taxon>Bacillati</taxon>
        <taxon>Actinomycetota</taxon>
        <taxon>Actinomycetes</taxon>
        <taxon>Mycobacteriales</taxon>
        <taxon>Nocardiaceae</taxon>
        <taxon>Nocardia</taxon>
    </lineage>
</organism>
<evidence type="ECO:0000256" key="5">
    <source>
        <dbReference type="ARBA" id="ARBA00022989"/>
    </source>
</evidence>
<feature type="transmembrane region" description="Helical" evidence="9">
    <location>
        <begin position="232"/>
        <end position="255"/>
    </location>
</feature>
<feature type="transmembrane region" description="Helical" evidence="9">
    <location>
        <begin position="315"/>
        <end position="337"/>
    </location>
</feature>
<dbReference type="Pfam" id="PF09594">
    <property type="entry name" value="GT87"/>
    <property type="match status" value="1"/>
</dbReference>
<dbReference type="AlphaFoldDB" id="A0A2N3V6B7"/>
<keyword evidence="4 9" id="KW-0812">Transmembrane</keyword>
<evidence type="ECO:0000256" key="9">
    <source>
        <dbReference type="SAM" id="Phobius"/>
    </source>
</evidence>
<gene>
    <name evidence="10" type="ORF">ATK86_1488</name>
</gene>
<evidence type="ECO:0000256" key="7">
    <source>
        <dbReference type="ARBA" id="ARBA00024033"/>
    </source>
</evidence>
<sequence>MQCGVVPCPQTEWGREAQSTQTARHGRTAPACSLRPDAAAIEQFYKIGQVRIASGAVSPENVAQSSRVTAAIRVAAGLLVLASIVEVVRRLSNPYPWVAPLLSDDVYEVHVDFDTFWNSAVALTHRTDIYETPAKLSNLNPPLVSMLLTPFAALDVVTAYRIFVVLSLLMMLGSVWAVCSELRFRPVVTALAMLAVLASSPLYGTLMLGQIYPMLLVGLVAGWIAQRRERPVLASVLFGIVVALKPSLAPLLLLAAVQRQWLPFKAGIAGAAVASLIGVLVAGPSSAEGWLRIAFSAQVPGWVDNASLPGLAVRFGLPAEIGTVLGLAVLAGTLWWCGRHRDRIDPGGTALWAVLAAALLFSPIAWHNYLMLLWPGVLALIVLGRGEIAAIALAVPVFPVSFEVELPPHSSVTAAVARSFYCAVLVGYWVVLVRGATLSAPGSSRSSGTARSKPPAAAARPMPNAPSTVTYVGTSEP</sequence>
<feature type="transmembrane region" description="Helical" evidence="9">
    <location>
        <begin position="349"/>
        <end position="366"/>
    </location>
</feature>
<proteinExistence type="inferred from homology"/>
<evidence type="ECO:0000313" key="10">
    <source>
        <dbReference type="EMBL" id="PKV77159.1"/>
    </source>
</evidence>
<evidence type="ECO:0000313" key="11">
    <source>
        <dbReference type="Proteomes" id="UP000233766"/>
    </source>
</evidence>
<feature type="transmembrane region" description="Helical" evidence="9">
    <location>
        <begin position="262"/>
        <end position="282"/>
    </location>
</feature>
<evidence type="ECO:0000256" key="8">
    <source>
        <dbReference type="SAM" id="MobiDB-lite"/>
    </source>
</evidence>
<protein>
    <submittedName>
        <fullName evidence="10">Arabinofuranan 3-O-arabinosyltransferase</fullName>
    </submittedName>
</protein>
<comment type="caution">
    <text evidence="10">The sequence shown here is derived from an EMBL/GenBank/DDBJ whole genome shotgun (WGS) entry which is preliminary data.</text>
</comment>
<feature type="transmembrane region" description="Helical" evidence="9">
    <location>
        <begin position="412"/>
        <end position="431"/>
    </location>
</feature>
<keyword evidence="11" id="KW-1185">Reference proteome</keyword>
<evidence type="ECO:0000256" key="6">
    <source>
        <dbReference type="ARBA" id="ARBA00023136"/>
    </source>
</evidence>
<dbReference type="Proteomes" id="UP000233766">
    <property type="component" value="Unassembled WGS sequence"/>
</dbReference>